<dbReference type="InterPro" id="IPR011990">
    <property type="entry name" value="TPR-like_helical_dom_sf"/>
</dbReference>
<dbReference type="Pfam" id="PF00931">
    <property type="entry name" value="NB-ARC"/>
    <property type="match status" value="1"/>
</dbReference>
<dbReference type="PANTHER" id="PTHR46082:SF6">
    <property type="entry name" value="AAA+ ATPASE DOMAIN-CONTAINING PROTEIN-RELATED"/>
    <property type="match status" value="1"/>
</dbReference>
<dbReference type="InterPro" id="IPR053137">
    <property type="entry name" value="NLR-like"/>
</dbReference>
<dbReference type="EMBL" id="JAPQKO010000002">
    <property type="protein sequence ID" value="KAJ5178821.1"/>
    <property type="molecule type" value="Genomic_DNA"/>
</dbReference>
<sequence length="1181" mass="131855">MDDELDDIRKTLPVGIDVGTWLPEPDDVSSLGVAGSLFEAVVAALIAVTRAAPPRQSGRLRSELERLFLWGDSFPLSDGQFDEVLSRSSELRHAILSALGELGHVVKDDLLPALVGEQEGSDRSFAQITKDLQLLLEKTATVLDASDEHSEPGSLSDAGSVRSDVDEVLDDIAFYINCLMDLAPALDSPVLDPELDHSLHSTVETFNVSSPQAQFFCRHIRDRFPKMARFLVERLGEANADRAERLKIMRNKAAGPRNAPTLALQKHLGVPSKLGRSADPPGMTASSAHLTRDTGSVFDKPYSGPTTNRRAFGDDSSVTTFATCSTSFSTLQKGRPRVPPYPVRQQRECHLYVWFAISLCPVSTRGPYGSMLTPPLYCNMLIAPRKHVFEDLQPYVCTVQACTSPRTRFHSSLDWANHEAIHGTKRASSSCPVCVCDKDLSEPAAYFKHVAEHLREISLAVLPPNLDANEDDSDGFDEFFSAPEEITPKENLQSHWMVPFERNPGFVGRDFILDALRTELHQRRIITLLGLGGIGKTQIALEAIYRMKEAGDYSVFWVSAGDRETMEACYREIGRRLEVPGIDEDAADVQERVNSVLCEQSGKWIMVVDGADHKDLFMTKDDLDSDIPSRLNLLGRGNGIIIVTTRSRTVAERTGNITVELEGLERPDSLELLESQLSRLQLSDEASTEKMLNLLEDHPLTIKQAMDYMTRTGATTTDYLQQLESDMETVLEKPEYTVEHVKEKYPEPFEYLQLLTLLGDSRIPSALLPPGMTVTEEKAIDALETLGFVSRRENQSAHVHGLVRRVINSDMESSDKEELQANVTGLIQRLVEAYPSPEWENRTVWAPYLPHAESVLHFEEKCTDMVATSELLCKIGKSLYILGDYSNAEEHLTRSFDMKVALDAEDSNVLATGIYLYSVRLQLGYFRAADELDIQMNIFTASHLDREKGHRDPLLHPSQFRRENSNNAALKADLEGDFVDAEELNGISLEIYQNSPPENKVERYRVMNNLASSLKSQEKYDEALALHREALIGFQAALGLNHPDTLMSMNNLAVLYSCQGDYAAAESTSREVYRRLQKTLGEEHPNTLIAIKNLADVLWERDDVQNAETYYIQALPGLAQTFGNEHVWTKSCSEGLRVCQMLRRQAKFIPVRNAQKRVPIIKPPKLSGDRVRAIPGGSNVE</sequence>
<dbReference type="InterPro" id="IPR002182">
    <property type="entry name" value="NB-ARC"/>
</dbReference>
<name>A0A9W9IKN5_9EURO</name>
<dbReference type="InterPro" id="IPR027417">
    <property type="entry name" value="P-loop_NTPase"/>
</dbReference>
<proteinExistence type="predicted"/>
<reference evidence="2" key="1">
    <citation type="submission" date="2022-11" db="EMBL/GenBank/DDBJ databases">
        <authorList>
            <person name="Petersen C."/>
        </authorList>
    </citation>
    <scope>NUCLEOTIDE SEQUENCE</scope>
    <source>
        <strain evidence="2">IBT 21917</strain>
    </source>
</reference>
<dbReference type="Proteomes" id="UP001146351">
    <property type="component" value="Unassembled WGS sequence"/>
</dbReference>
<feature type="domain" description="NB-ARC" evidence="1">
    <location>
        <begin position="521"/>
        <end position="676"/>
    </location>
</feature>
<dbReference type="Gene3D" id="1.25.40.10">
    <property type="entry name" value="Tetratricopeptide repeat domain"/>
    <property type="match status" value="1"/>
</dbReference>
<dbReference type="SUPFAM" id="SSF52540">
    <property type="entry name" value="P-loop containing nucleoside triphosphate hydrolases"/>
    <property type="match status" value="1"/>
</dbReference>
<dbReference type="GO" id="GO:0043531">
    <property type="term" value="F:ADP binding"/>
    <property type="evidence" value="ECO:0007669"/>
    <property type="project" value="InterPro"/>
</dbReference>
<comment type="caution">
    <text evidence="2">The sequence shown here is derived from an EMBL/GenBank/DDBJ whole genome shotgun (WGS) entry which is preliminary data.</text>
</comment>
<protein>
    <recommendedName>
        <fullName evidence="1">NB-ARC domain-containing protein</fullName>
    </recommendedName>
</protein>
<gene>
    <name evidence="2" type="ORF">N7492_002031</name>
</gene>
<organism evidence="2 3">
    <name type="scientific">Penicillium capsulatum</name>
    <dbReference type="NCBI Taxonomy" id="69766"/>
    <lineage>
        <taxon>Eukaryota</taxon>
        <taxon>Fungi</taxon>
        <taxon>Dikarya</taxon>
        <taxon>Ascomycota</taxon>
        <taxon>Pezizomycotina</taxon>
        <taxon>Eurotiomycetes</taxon>
        <taxon>Eurotiomycetidae</taxon>
        <taxon>Eurotiales</taxon>
        <taxon>Aspergillaceae</taxon>
        <taxon>Penicillium</taxon>
    </lineage>
</organism>
<reference evidence="2" key="2">
    <citation type="journal article" date="2023" name="IMA Fungus">
        <title>Comparative genomic study of the Penicillium genus elucidates a diverse pangenome and 15 lateral gene transfer events.</title>
        <authorList>
            <person name="Petersen C."/>
            <person name="Sorensen T."/>
            <person name="Nielsen M.R."/>
            <person name="Sondergaard T.E."/>
            <person name="Sorensen J.L."/>
            <person name="Fitzpatrick D.A."/>
            <person name="Frisvad J.C."/>
            <person name="Nielsen K.L."/>
        </authorList>
    </citation>
    <scope>NUCLEOTIDE SEQUENCE</scope>
    <source>
        <strain evidence="2">IBT 21917</strain>
    </source>
</reference>
<accession>A0A9W9IKN5</accession>
<dbReference type="InterPro" id="IPR019734">
    <property type="entry name" value="TPR_rpt"/>
</dbReference>
<evidence type="ECO:0000313" key="2">
    <source>
        <dbReference type="EMBL" id="KAJ5178821.1"/>
    </source>
</evidence>
<dbReference type="Pfam" id="PF13424">
    <property type="entry name" value="TPR_12"/>
    <property type="match status" value="1"/>
</dbReference>
<evidence type="ECO:0000259" key="1">
    <source>
        <dbReference type="Pfam" id="PF00931"/>
    </source>
</evidence>
<dbReference type="Gene3D" id="3.40.50.300">
    <property type="entry name" value="P-loop containing nucleotide triphosphate hydrolases"/>
    <property type="match status" value="1"/>
</dbReference>
<dbReference type="AlphaFoldDB" id="A0A9W9IKN5"/>
<keyword evidence="3" id="KW-1185">Reference proteome</keyword>
<evidence type="ECO:0000313" key="3">
    <source>
        <dbReference type="Proteomes" id="UP001146351"/>
    </source>
</evidence>
<dbReference type="PANTHER" id="PTHR46082">
    <property type="entry name" value="ATP/GTP-BINDING PROTEIN-RELATED"/>
    <property type="match status" value="1"/>
</dbReference>
<dbReference type="SUPFAM" id="SSF48452">
    <property type="entry name" value="TPR-like"/>
    <property type="match status" value="1"/>
</dbReference>
<dbReference type="OrthoDB" id="4153325at2759"/>
<dbReference type="SMART" id="SM00028">
    <property type="entry name" value="TPR"/>
    <property type="match status" value="4"/>
</dbReference>